<evidence type="ECO:0000313" key="4">
    <source>
        <dbReference type="Proteomes" id="UP000499080"/>
    </source>
</evidence>
<reference evidence="3 4" key="1">
    <citation type="journal article" date="2019" name="Sci. Rep.">
        <title>Orb-weaving spider Araneus ventricosus genome elucidates the spidroin gene catalogue.</title>
        <authorList>
            <person name="Kono N."/>
            <person name="Nakamura H."/>
            <person name="Ohtoshi R."/>
            <person name="Moran D.A.P."/>
            <person name="Shinohara A."/>
            <person name="Yoshida Y."/>
            <person name="Fujiwara M."/>
            <person name="Mori M."/>
            <person name="Tomita M."/>
            <person name="Arakawa K."/>
        </authorList>
    </citation>
    <scope>NUCLEOTIDE SEQUENCE [LARGE SCALE GENOMIC DNA]</scope>
</reference>
<evidence type="ECO:0000259" key="2">
    <source>
        <dbReference type="Pfam" id="PF00054"/>
    </source>
</evidence>
<dbReference type="Pfam" id="PF00054">
    <property type="entry name" value="Laminin_G_1"/>
    <property type="match status" value="1"/>
</dbReference>
<protein>
    <submittedName>
        <fullName evidence="3">Laminin subunit alpha-2</fullName>
    </submittedName>
</protein>
<dbReference type="InterPro" id="IPR013320">
    <property type="entry name" value="ConA-like_dom_sf"/>
</dbReference>
<dbReference type="SUPFAM" id="SSF49899">
    <property type="entry name" value="Concanavalin A-like lectins/glucanases"/>
    <property type="match status" value="1"/>
</dbReference>
<dbReference type="Gene3D" id="2.60.120.200">
    <property type="match status" value="1"/>
</dbReference>
<evidence type="ECO:0000313" key="3">
    <source>
        <dbReference type="EMBL" id="GBO22023.1"/>
    </source>
</evidence>
<accession>A0A4Y2V9T8</accession>
<dbReference type="Proteomes" id="UP000499080">
    <property type="component" value="Unassembled WGS sequence"/>
</dbReference>
<keyword evidence="4" id="KW-1185">Reference proteome</keyword>
<dbReference type="OrthoDB" id="10011303at2759"/>
<dbReference type="CDD" id="cd00110">
    <property type="entry name" value="LamG"/>
    <property type="match status" value="1"/>
</dbReference>
<keyword evidence="1" id="KW-0175">Coiled coil</keyword>
<comment type="caution">
    <text evidence="3">The sequence shown here is derived from an EMBL/GenBank/DDBJ whole genome shotgun (WGS) entry which is preliminary data.</text>
</comment>
<sequence>VKNILEDAAGTVRRAEAQAKDANARADVLLQRLDEDLIPKFESIRAGTVGGLENLTRIIQQARDDTREASRLADSADAKARRVRKLHDMTKLNLKELKDKILLARQKASSIRVGLTSDVNDQCIRSYSPTVEPSTTNNIILNFATKSNAKDSLLFFIGSAKEEDFMALEMVNRRIRFLWNVGGGTHSITHPKEIETNDELSKKEQWFKIEANR</sequence>
<dbReference type="EMBL" id="BGPR01045157">
    <property type="protein sequence ID" value="GBO22023.1"/>
    <property type="molecule type" value="Genomic_DNA"/>
</dbReference>
<gene>
    <name evidence="3" type="primary">Lama2_2</name>
    <name evidence="3" type="ORF">AVEN_114192_1</name>
</gene>
<feature type="domain" description="Laminin G" evidence="2">
    <location>
        <begin position="148"/>
        <end position="198"/>
    </location>
</feature>
<dbReference type="InterPro" id="IPR001791">
    <property type="entry name" value="Laminin_G"/>
</dbReference>
<dbReference type="AlphaFoldDB" id="A0A4Y2V9T8"/>
<evidence type="ECO:0000256" key="1">
    <source>
        <dbReference type="SAM" id="Coils"/>
    </source>
</evidence>
<name>A0A4Y2V9T8_ARAVE</name>
<proteinExistence type="predicted"/>
<feature type="coiled-coil region" evidence="1">
    <location>
        <begin position="5"/>
        <end position="72"/>
    </location>
</feature>
<organism evidence="3 4">
    <name type="scientific">Araneus ventricosus</name>
    <name type="common">Orbweaver spider</name>
    <name type="synonym">Epeira ventricosa</name>
    <dbReference type="NCBI Taxonomy" id="182803"/>
    <lineage>
        <taxon>Eukaryota</taxon>
        <taxon>Metazoa</taxon>
        <taxon>Ecdysozoa</taxon>
        <taxon>Arthropoda</taxon>
        <taxon>Chelicerata</taxon>
        <taxon>Arachnida</taxon>
        <taxon>Araneae</taxon>
        <taxon>Araneomorphae</taxon>
        <taxon>Entelegynae</taxon>
        <taxon>Araneoidea</taxon>
        <taxon>Araneidae</taxon>
        <taxon>Araneus</taxon>
    </lineage>
</organism>
<feature type="non-terminal residue" evidence="3">
    <location>
        <position position="1"/>
    </location>
</feature>